<dbReference type="GO" id="GO:0006886">
    <property type="term" value="P:intracellular protein transport"/>
    <property type="evidence" value="ECO:0007669"/>
    <property type="project" value="InterPro"/>
</dbReference>
<dbReference type="EMBL" id="HG937692">
    <property type="protein sequence ID" value="CDP36526.1"/>
    <property type="molecule type" value="Genomic_DNA"/>
</dbReference>
<reference evidence="9" key="1">
    <citation type="submission" date="2014-02" db="EMBL/GenBank/DDBJ databases">
        <authorList>
            <person name="Genoscope - CEA"/>
        </authorList>
    </citation>
    <scope>NUCLEOTIDE SEQUENCE</scope>
    <source>
        <strain evidence="9">LS3</strain>
    </source>
</reference>
<evidence type="ECO:0000313" key="9">
    <source>
        <dbReference type="EMBL" id="CDP36526.1"/>
    </source>
</evidence>
<dbReference type="GO" id="GO:0016192">
    <property type="term" value="P:vesicle-mediated transport"/>
    <property type="evidence" value="ECO:0007669"/>
    <property type="project" value="InterPro"/>
</dbReference>
<dbReference type="InterPro" id="IPR002553">
    <property type="entry name" value="Clathrin/coatomer_adapt-like_N"/>
</dbReference>
<dbReference type="GO" id="GO:0030117">
    <property type="term" value="C:membrane coat"/>
    <property type="evidence" value="ECO:0007669"/>
    <property type="project" value="InterPro"/>
</dbReference>
<dbReference type="InterPro" id="IPR016342">
    <property type="entry name" value="AP_complex_bsu_1_2_4"/>
</dbReference>
<evidence type="ECO:0000256" key="5">
    <source>
        <dbReference type="ARBA" id="ARBA00023136"/>
    </source>
</evidence>
<evidence type="ECO:0000256" key="4">
    <source>
        <dbReference type="ARBA" id="ARBA00022927"/>
    </source>
</evidence>
<dbReference type="PIRSF" id="PIRSF002291">
    <property type="entry name" value="AP_complex_beta"/>
    <property type="match status" value="1"/>
</dbReference>
<evidence type="ECO:0000256" key="6">
    <source>
        <dbReference type="PIRNR" id="PIRNR002291"/>
    </source>
</evidence>
<dbReference type="InterPro" id="IPR016024">
    <property type="entry name" value="ARM-type_fold"/>
</dbReference>
<dbReference type="PhylomeDB" id="A0A060TBD8"/>
<evidence type="ECO:0000256" key="2">
    <source>
        <dbReference type="ARBA" id="ARBA00006613"/>
    </source>
</evidence>
<dbReference type="InterPro" id="IPR026739">
    <property type="entry name" value="AP_beta"/>
</dbReference>
<keyword evidence="3 6" id="KW-0813">Transport</keyword>
<keyword evidence="5 6" id="KW-0472">Membrane</keyword>
<keyword evidence="4 6" id="KW-0653">Protein transport</keyword>
<feature type="region of interest" description="Disordered" evidence="7">
    <location>
        <begin position="620"/>
        <end position="745"/>
    </location>
</feature>
<evidence type="ECO:0000256" key="1">
    <source>
        <dbReference type="ARBA" id="ARBA00004308"/>
    </source>
</evidence>
<accession>A0A060TBD8</accession>
<sequence length="745" mass="82886">MADSLTKISAMLESARELTLEAASSASSRFLDESSLRPKDISALLNGRTDREKRSGMNHVMSLMAKGTDVSEYFADVVKNTASTSLEVRKLVYIYLIQYADHEPDLALLSINTIQKSLGDQSPLVRSMAIKVMSGIRVPSIAPIVALAIKQCSSDLTAIVRRSAALAIGKCYELDPSTGPGLLVHLEKLLKDQDPLVQGPALMTLANWFPDKLEMLHSVYRSICRNIRYFDEWCQVATLDLLINYVRRFVKGPPTSRDDTDPDLLRLLDAVAPLLYSRNGSVIIQAAKVYFYLGYNSAIQEYSVAPFVVRLLRSDSAVQQVALVNIRSMAMRDPAPFEPFVSHFYLFPSDTLTVKQLKLHVLTLLCNQANSKQILSELKYYALHMDLAEDAMGAIARCTTSGAVSSQKIIRWLMKQIVRAHSEAVVSEALSIIRILVQRDFSNQIHTVVTLSHALMRPIAPSAKASIIWLVGELVPLAPETAIEVLRLNTKNFAAQHEQVRYQLVLLASKVYAYHLDKKTSDPDNYKGAEIDDTLRKLFSHIMYLARYDSSYDTRDRARMFSSLLNSSFNNELGTLVLQAPKPSPVISLTEKLKGSDANLLLGSSSLIIGHPLDAYQSLPPWTDSPEVDPSVRDEQESASAPAPARAISSKDSRGIAWDDNSRHGVAAPRKLKQQTLDEFFSDVNPKGEEVSDSSEEDAEDDEESEEDDNSEEDDEEDDEEDESSEEEEESSEDDEEEGEQSKLL</sequence>
<dbReference type="Gene3D" id="1.25.10.10">
    <property type="entry name" value="Leucine-rich Repeat Variant"/>
    <property type="match status" value="1"/>
</dbReference>
<organism evidence="9">
    <name type="scientific">Blastobotrys adeninivorans</name>
    <name type="common">Yeast</name>
    <name type="synonym">Arxula adeninivorans</name>
    <dbReference type="NCBI Taxonomy" id="409370"/>
    <lineage>
        <taxon>Eukaryota</taxon>
        <taxon>Fungi</taxon>
        <taxon>Dikarya</taxon>
        <taxon>Ascomycota</taxon>
        <taxon>Saccharomycotina</taxon>
        <taxon>Dipodascomycetes</taxon>
        <taxon>Dipodascales</taxon>
        <taxon>Trichomonascaceae</taxon>
        <taxon>Blastobotrys</taxon>
    </lineage>
</organism>
<evidence type="ECO:0000256" key="7">
    <source>
        <dbReference type="SAM" id="MobiDB-lite"/>
    </source>
</evidence>
<feature type="domain" description="Clathrin/coatomer adaptor adaptin-like N-terminal" evidence="8">
    <location>
        <begin position="36"/>
        <end position="567"/>
    </location>
</feature>
<comment type="function">
    <text evidence="6">Adaptins are components of the adaptor complexes which link clathrin to receptors in coated vesicles. Clathrin-associated protein complexes are believed to interact with the cytoplasmic tails of membrane proteins, leading to their selection and concentration.</text>
</comment>
<name>A0A060TBD8_BLAAD</name>
<feature type="compositionally biased region" description="Acidic residues" evidence="7">
    <location>
        <begin position="691"/>
        <end position="739"/>
    </location>
</feature>
<reference evidence="9" key="2">
    <citation type="submission" date="2014-06" db="EMBL/GenBank/DDBJ databases">
        <title>The complete genome of Blastobotrys (Arxula) adeninivorans LS3 - a yeast of biotechnological interest.</title>
        <authorList>
            <person name="Kunze G."/>
            <person name="Gaillardin C."/>
            <person name="Czernicka M."/>
            <person name="Durrens P."/>
            <person name="Martin T."/>
            <person name="Boer E."/>
            <person name="Gabaldon T."/>
            <person name="Cruz J."/>
            <person name="Talla E."/>
            <person name="Marck C."/>
            <person name="Goffeau A."/>
            <person name="Barbe V."/>
            <person name="Baret P."/>
            <person name="Baronian K."/>
            <person name="Beier S."/>
            <person name="Bleykasten C."/>
            <person name="Bode R."/>
            <person name="Casaregola S."/>
            <person name="Despons L."/>
            <person name="Fairhead C."/>
            <person name="Giersberg M."/>
            <person name="Gierski P."/>
            <person name="Hahnel U."/>
            <person name="Hartmann A."/>
            <person name="Jankowska D."/>
            <person name="Jubin C."/>
            <person name="Jung P."/>
            <person name="Lafontaine I."/>
            <person name="Leh-Louis V."/>
            <person name="Lemaire M."/>
            <person name="Marcet-Houben M."/>
            <person name="Mascher M."/>
            <person name="Morel G."/>
            <person name="Richard G.-F."/>
            <person name="Riechen J."/>
            <person name="Sacerdot C."/>
            <person name="Sarkar A."/>
            <person name="Savel G."/>
            <person name="Schacherer J."/>
            <person name="Sherman D."/>
            <person name="Straub M.-L."/>
            <person name="Stein N."/>
            <person name="Thierry A."/>
            <person name="Trautwein-Schult A."/>
            <person name="Westhof E."/>
            <person name="Worch S."/>
            <person name="Dujon B."/>
            <person name="Souciet J.-L."/>
            <person name="Wincker P."/>
            <person name="Scholz U."/>
            <person name="Neuveglise N."/>
        </authorList>
    </citation>
    <scope>NUCLEOTIDE SEQUENCE</scope>
    <source>
        <strain evidence="9">LS3</strain>
    </source>
</reference>
<protein>
    <recommendedName>
        <fullName evidence="6">AP complex subunit beta</fullName>
    </recommendedName>
</protein>
<comment type="subcellular location">
    <subcellularLocation>
        <location evidence="1">Endomembrane system</location>
    </subcellularLocation>
</comment>
<evidence type="ECO:0000256" key="3">
    <source>
        <dbReference type="ARBA" id="ARBA00022448"/>
    </source>
</evidence>
<dbReference type="GO" id="GO:0012505">
    <property type="term" value="C:endomembrane system"/>
    <property type="evidence" value="ECO:0007669"/>
    <property type="project" value="UniProtKB-SubCell"/>
</dbReference>
<gene>
    <name evidence="9" type="ORF">GNLVRS02_ARAD1B15070g</name>
</gene>
<dbReference type="GO" id="GO:0030276">
    <property type="term" value="F:clathrin binding"/>
    <property type="evidence" value="ECO:0007669"/>
    <property type="project" value="InterPro"/>
</dbReference>
<evidence type="ECO:0000259" key="8">
    <source>
        <dbReference type="Pfam" id="PF01602"/>
    </source>
</evidence>
<dbReference type="Pfam" id="PF01602">
    <property type="entry name" value="Adaptin_N"/>
    <property type="match status" value="1"/>
</dbReference>
<dbReference type="AlphaFoldDB" id="A0A060TBD8"/>
<proteinExistence type="inferred from homology"/>
<comment type="similarity">
    <text evidence="2 6">Belongs to the adaptor complexes large subunit family.</text>
</comment>
<feature type="compositionally biased region" description="Low complexity" evidence="7">
    <location>
        <begin position="638"/>
        <end position="648"/>
    </location>
</feature>
<dbReference type="InterPro" id="IPR011989">
    <property type="entry name" value="ARM-like"/>
</dbReference>
<dbReference type="SUPFAM" id="SSF48371">
    <property type="entry name" value="ARM repeat"/>
    <property type="match status" value="1"/>
</dbReference>
<dbReference type="PANTHER" id="PTHR11134">
    <property type="entry name" value="ADAPTOR COMPLEX SUBUNIT BETA FAMILY MEMBER"/>
    <property type="match status" value="1"/>
</dbReference>